<dbReference type="InterPro" id="IPR028082">
    <property type="entry name" value="Peripla_BP_I"/>
</dbReference>
<reference evidence="5 6" key="1">
    <citation type="submission" date="2022-09" db="EMBL/GenBank/DDBJ databases">
        <title>Draft genome of isolate Be4.</title>
        <authorList>
            <person name="Sanchez-Castro I."/>
            <person name="Martinez-Rodriguez P."/>
            <person name="Descostes M."/>
            <person name="Merroun M."/>
        </authorList>
    </citation>
    <scope>NUCLEOTIDE SEQUENCE [LARGE SCALE GENOMIC DNA]</scope>
    <source>
        <strain evidence="5 6">Be4</strain>
    </source>
</reference>
<sequence length="408" mass="44925">MQVFRSPPSRSLLRTSAVLLLAATTAFTAQAQKRYDTGATDTTIKIGHLVPYSGPVSAYGTIGKSASAWFDKVNAEGGINGRKVEFVSLDDAYTPSKTVEQARKLVEQDEVLLLFGALGTAHNMAIRRYMNAKKVPQLFVATGATRFGDPKGFAWTMGWQPTYQAEGQIYAEHILKTKPDGKIAILMQNDDFGKDYLKGFLDGLGAKAKTMVVAQSTYEVTDPTIDSQMVNLKSSGADVFFSITTPKFAAQAIRKAADIGWKPTQYLSSVSVSVTSVMKPAGFENAQGVISANYLRDPSDERWKNTKEFDDYKAFMAKYYATGDMTDSLNVLGYSSAQTLEYVLRKAGDNLTRENIMKIAANMSFTLPMLYPGIEVKTSADDFYPIERMQLLRFAGTRYEPFGPVLGR</sequence>
<organism evidence="5 6">
    <name type="scientific">Acidovorax bellezanensis</name>
    <dbReference type="NCBI Taxonomy" id="2976702"/>
    <lineage>
        <taxon>Bacteria</taxon>
        <taxon>Pseudomonadati</taxon>
        <taxon>Pseudomonadota</taxon>
        <taxon>Betaproteobacteria</taxon>
        <taxon>Burkholderiales</taxon>
        <taxon>Comamonadaceae</taxon>
        <taxon>Acidovorax</taxon>
    </lineage>
</organism>
<accession>A0ABT2PNY4</accession>
<proteinExistence type="inferred from homology"/>
<protein>
    <submittedName>
        <fullName evidence="5">ABC transporter substrate-binding protein</fullName>
    </submittedName>
</protein>
<dbReference type="PANTHER" id="PTHR47235">
    <property type="entry name" value="BLR6548 PROTEIN"/>
    <property type="match status" value="1"/>
</dbReference>
<feature type="signal peptide" evidence="3">
    <location>
        <begin position="1"/>
        <end position="31"/>
    </location>
</feature>
<dbReference type="PANTHER" id="PTHR47235:SF1">
    <property type="entry name" value="BLR6548 PROTEIN"/>
    <property type="match status" value="1"/>
</dbReference>
<dbReference type="Gene3D" id="3.40.50.2300">
    <property type="match status" value="2"/>
</dbReference>
<evidence type="ECO:0000256" key="1">
    <source>
        <dbReference type="ARBA" id="ARBA00010062"/>
    </source>
</evidence>
<gene>
    <name evidence="5" type="ORF">N0K08_09685</name>
</gene>
<feature type="domain" description="Leucine-binding protein" evidence="4">
    <location>
        <begin position="43"/>
        <end position="394"/>
    </location>
</feature>
<dbReference type="SUPFAM" id="SSF53822">
    <property type="entry name" value="Periplasmic binding protein-like I"/>
    <property type="match status" value="1"/>
</dbReference>
<dbReference type="Pfam" id="PF13458">
    <property type="entry name" value="Peripla_BP_6"/>
    <property type="match status" value="1"/>
</dbReference>
<evidence type="ECO:0000256" key="3">
    <source>
        <dbReference type="SAM" id="SignalP"/>
    </source>
</evidence>
<evidence type="ECO:0000256" key="2">
    <source>
        <dbReference type="ARBA" id="ARBA00022729"/>
    </source>
</evidence>
<dbReference type="CDD" id="cd06343">
    <property type="entry name" value="PBP1_ABC_ligand_binding-like"/>
    <property type="match status" value="1"/>
</dbReference>
<dbReference type="EMBL" id="JAODYH010000004">
    <property type="protein sequence ID" value="MCT9810907.1"/>
    <property type="molecule type" value="Genomic_DNA"/>
</dbReference>
<dbReference type="RefSeq" id="WP_261500056.1">
    <property type="nucleotide sequence ID" value="NZ_JAODYH010000004.1"/>
</dbReference>
<comment type="similarity">
    <text evidence="1">Belongs to the leucine-binding protein family.</text>
</comment>
<dbReference type="InterPro" id="IPR028081">
    <property type="entry name" value="Leu-bd"/>
</dbReference>
<feature type="chain" id="PRO_5047293843" evidence="3">
    <location>
        <begin position="32"/>
        <end position="408"/>
    </location>
</feature>
<name>A0ABT2PNY4_9BURK</name>
<evidence type="ECO:0000313" key="6">
    <source>
        <dbReference type="Proteomes" id="UP001525968"/>
    </source>
</evidence>
<keyword evidence="6" id="KW-1185">Reference proteome</keyword>
<comment type="caution">
    <text evidence="5">The sequence shown here is derived from an EMBL/GenBank/DDBJ whole genome shotgun (WGS) entry which is preliminary data.</text>
</comment>
<evidence type="ECO:0000313" key="5">
    <source>
        <dbReference type="EMBL" id="MCT9810907.1"/>
    </source>
</evidence>
<evidence type="ECO:0000259" key="4">
    <source>
        <dbReference type="Pfam" id="PF13458"/>
    </source>
</evidence>
<dbReference type="Proteomes" id="UP001525968">
    <property type="component" value="Unassembled WGS sequence"/>
</dbReference>
<keyword evidence="2 3" id="KW-0732">Signal</keyword>